<accession>A0A9W6MCF8</accession>
<dbReference type="EMBL" id="BSEV01000004">
    <property type="protein sequence ID" value="GLK08982.1"/>
    <property type="molecule type" value="Genomic_DNA"/>
</dbReference>
<dbReference type="RefSeq" id="WP_271217472.1">
    <property type="nucleotide sequence ID" value="NZ_BAAAVD010000004.1"/>
</dbReference>
<evidence type="ECO:0000313" key="2">
    <source>
        <dbReference type="Proteomes" id="UP001143474"/>
    </source>
</evidence>
<keyword evidence="2" id="KW-1185">Reference proteome</keyword>
<reference evidence="1" key="1">
    <citation type="journal article" date="2014" name="Int. J. Syst. Evol. Microbiol.">
        <title>Complete genome sequence of Corynebacterium casei LMG S-19264T (=DSM 44701T), isolated from a smear-ripened cheese.</title>
        <authorList>
            <consortium name="US DOE Joint Genome Institute (JGI-PGF)"/>
            <person name="Walter F."/>
            <person name="Albersmeier A."/>
            <person name="Kalinowski J."/>
            <person name="Ruckert C."/>
        </authorList>
    </citation>
    <scope>NUCLEOTIDE SEQUENCE</scope>
    <source>
        <strain evidence="1">VKM Ac-2007</strain>
    </source>
</reference>
<name>A0A9W6MCF8_9ACTN</name>
<protein>
    <submittedName>
        <fullName evidence="1">Uncharacterized protein</fullName>
    </submittedName>
</protein>
<sequence length="75" mass="7662">MSLTWRAASVELVDGYHLTGTGGGPVGRVDEALVAFEGGFVHVEVAGSGHVDVLSAPAVRLITYRPGRSEGPGTA</sequence>
<proteinExistence type="predicted"/>
<dbReference type="Proteomes" id="UP001143474">
    <property type="component" value="Unassembled WGS sequence"/>
</dbReference>
<organism evidence="1 2">
    <name type="scientific">Streptosporangium carneum</name>
    <dbReference type="NCBI Taxonomy" id="47481"/>
    <lineage>
        <taxon>Bacteria</taxon>
        <taxon>Bacillati</taxon>
        <taxon>Actinomycetota</taxon>
        <taxon>Actinomycetes</taxon>
        <taxon>Streptosporangiales</taxon>
        <taxon>Streptosporangiaceae</taxon>
        <taxon>Streptosporangium</taxon>
    </lineage>
</organism>
<reference evidence="1" key="2">
    <citation type="submission" date="2023-01" db="EMBL/GenBank/DDBJ databases">
        <authorList>
            <person name="Sun Q."/>
            <person name="Evtushenko L."/>
        </authorList>
    </citation>
    <scope>NUCLEOTIDE SEQUENCE</scope>
    <source>
        <strain evidence="1">VKM Ac-2007</strain>
    </source>
</reference>
<gene>
    <name evidence="1" type="ORF">GCM10017600_23880</name>
</gene>
<evidence type="ECO:0000313" key="1">
    <source>
        <dbReference type="EMBL" id="GLK08982.1"/>
    </source>
</evidence>
<dbReference type="AlphaFoldDB" id="A0A9W6MCF8"/>
<comment type="caution">
    <text evidence="1">The sequence shown here is derived from an EMBL/GenBank/DDBJ whole genome shotgun (WGS) entry which is preliminary data.</text>
</comment>